<proteinExistence type="predicted"/>
<reference evidence="2 3" key="1">
    <citation type="submission" date="2021-01" db="EMBL/GenBank/DDBJ databases">
        <title>Whole genome shotgun sequence of Actinoplanes durhamensis NBRC 14914.</title>
        <authorList>
            <person name="Komaki H."/>
            <person name="Tamura T."/>
        </authorList>
    </citation>
    <scope>NUCLEOTIDE SEQUENCE [LARGE SCALE GENOMIC DNA]</scope>
    <source>
        <strain evidence="2 3">NBRC 14914</strain>
    </source>
</reference>
<feature type="signal peptide" evidence="1">
    <location>
        <begin position="1"/>
        <end position="30"/>
    </location>
</feature>
<dbReference type="EMBL" id="BOML01000013">
    <property type="protein sequence ID" value="GIE00176.1"/>
    <property type="molecule type" value="Genomic_DNA"/>
</dbReference>
<name>A0ABQ3YRG0_9ACTN</name>
<keyword evidence="3" id="KW-1185">Reference proteome</keyword>
<comment type="caution">
    <text evidence="2">The sequence shown here is derived from an EMBL/GenBank/DDBJ whole genome shotgun (WGS) entry which is preliminary data.</text>
</comment>
<accession>A0ABQ3YRG0</accession>
<evidence type="ECO:0000256" key="1">
    <source>
        <dbReference type="SAM" id="SignalP"/>
    </source>
</evidence>
<gene>
    <name evidence="2" type="ORF">Adu01nite_15260</name>
</gene>
<evidence type="ECO:0000313" key="2">
    <source>
        <dbReference type="EMBL" id="GIE00176.1"/>
    </source>
</evidence>
<dbReference type="Proteomes" id="UP000637628">
    <property type="component" value="Unassembled WGS sequence"/>
</dbReference>
<organism evidence="2 3">
    <name type="scientific">Paractinoplanes durhamensis</name>
    <dbReference type="NCBI Taxonomy" id="113563"/>
    <lineage>
        <taxon>Bacteria</taxon>
        <taxon>Bacillati</taxon>
        <taxon>Actinomycetota</taxon>
        <taxon>Actinomycetes</taxon>
        <taxon>Micromonosporales</taxon>
        <taxon>Micromonosporaceae</taxon>
        <taxon>Paractinoplanes</taxon>
    </lineage>
</organism>
<sequence>MSVRNRILSLLAVVLLGAGVVAGTNGPAAAASPASDHVMTVLGAGPFRMGISLERLAAAGLISWSTDPDGTGAQLAGSGGTWGGELVLTFHHGALIVIETDTGSVRTAAGARVGMSFGDVEAIYHGYGELITNDQGRTAYVVPIGPMVMLFGDHPIRAGVGSIQAGPSRIVLDAFLNGA</sequence>
<feature type="chain" id="PRO_5045951047" evidence="1">
    <location>
        <begin position="31"/>
        <end position="179"/>
    </location>
</feature>
<keyword evidence="1" id="KW-0732">Signal</keyword>
<protein>
    <submittedName>
        <fullName evidence="2">Uncharacterized protein</fullName>
    </submittedName>
</protein>
<evidence type="ECO:0000313" key="3">
    <source>
        <dbReference type="Proteomes" id="UP000637628"/>
    </source>
</evidence>
<dbReference type="RefSeq" id="WP_203725806.1">
    <property type="nucleotide sequence ID" value="NZ_BAAATX010000002.1"/>
</dbReference>